<protein>
    <submittedName>
        <fullName evidence="4">SNF2 family N-terminal domain</fullName>
    </submittedName>
</protein>
<reference evidence="4 5" key="1">
    <citation type="submission" date="2017-06" db="EMBL/GenBank/DDBJ databases">
        <title>Raineya orbicola gen. nov., sp. nov. a slightly thermophilic bacterium of the phylum Bacteroidetes and the description of Raineyaceae fam. nov.</title>
        <authorList>
            <person name="Albuquerque L."/>
            <person name="Polonia A.R.M."/>
            <person name="Barroso C."/>
            <person name="Froufe H.J.C."/>
            <person name="Lage O."/>
            <person name="Lobo-Da-Cunha A."/>
            <person name="Egas C."/>
            <person name="Da Costa M.S."/>
        </authorList>
    </citation>
    <scope>NUCLEOTIDE SEQUENCE [LARGE SCALE GENOMIC DNA]</scope>
    <source>
        <strain evidence="4 5">SPSPC-11</strain>
    </source>
</reference>
<dbReference type="SUPFAM" id="SSF52540">
    <property type="entry name" value="P-loop containing nucleoside triphosphate hydrolases"/>
    <property type="match status" value="2"/>
</dbReference>
<evidence type="ECO:0000313" key="5">
    <source>
        <dbReference type="Proteomes" id="UP000233387"/>
    </source>
</evidence>
<dbReference type="Proteomes" id="UP000233387">
    <property type="component" value="Unassembled WGS sequence"/>
</dbReference>
<dbReference type="Gene3D" id="3.40.50.300">
    <property type="entry name" value="P-loop containing nucleotide triphosphate hydrolases"/>
    <property type="match status" value="1"/>
</dbReference>
<dbReference type="GO" id="GO:0016787">
    <property type="term" value="F:hydrolase activity"/>
    <property type="evidence" value="ECO:0007669"/>
    <property type="project" value="UniProtKB-KW"/>
</dbReference>
<dbReference type="PROSITE" id="PS51192">
    <property type="entry name" value="HELICASE_ATP_BIND_1"/>
    <property type="match status" value="1"/>
</dbReference>
<dbReference type="InterPro" id="IPR001650">
    <property type="entry name" value="Helicase_C-like"/>
</dbReference>
<comment type="caution">
    <text evidence="4">The sequence shown here is derived from an EMBL/GenBank/DDBJ whole genome shotgun (WGS) entry which is preliminary data.</text>
</comment>
<evidence type="ECO:0000313" key="4">
    <source>
        <dbReference type="EMBL" id="PKQ69741.1"/>
    </source>
</evidence>
<dbReference type="OrthoDB" id="9760715at2"/>
<dbReference type="SMART" id="SM00487">
    <property type="entry name" value="DEXDc"/>
    <property type="match status" value="1"/>
</dbReference>
<dbReference type="InterPro" id="IPR038718">
    <property type="entry name" value="SNF2-like_sf"/>
</dbReference>
<dbReference type="Gene3D" id="3.40.50.10810">
    <property type="entry name" value="Tandem AAA-ATPase domain"/>
    <property type="match status" value="1"/>
</dbReference>
<dbReference type="InterPro" id="IPR049730">
    <property type="entry name" value="SNF2/RAD54-like_C"/>
</dbReference>
<gene>
    <name evidence="4" type="ORF">Rain11_1196</name>
</gene>
<sequence>MKVVTSQPFRVVYSLFNHQFLGYLIAPFVVQINSKGELTFSYQAVSAKTAKEFQKNTDETDLKIIKYADAIQPEYIVSKFYNKRIHPNEFFLKVYDKTKGDRNLQTLVEEFVDSRIGEILKLIQTHQKPFFVMGTDGNPTWKPIQIAPNPVSVLFHFVRNEKETHYFPTLLYEGKKLTFQFKDARILCNQRAWLLLENTLYHFKQNIDGNKLRPFLQKWYINVPRNVEENYFQKFVLPLIASFDVSAKGSGFEIISESFAPQAILRIGSVCRVAENNLFEAESETLEQEVDFLFELFFRYGSYVFPAENDHKPAFVNLEKHKDGYIFRKIFKNKIFEQNTFEFLKNKNLEIFKGRLFLPIEKALQWLEKNAENLPNEQIVLEQNFESGKKYFFGKSFISLKTTEKADWLDLKAIIRFGEYEVPFIKLRPYILGNIKEFPLPNGEIALIPDEWFSRYSDVFYLAQNENNEIRLEKYHLPILQEIAQNQEFELNIQEKLKNLLSQEIQDYPLPQGLKVTLRNYQKVGFNWLCILAENRLGGFLADDMGLGKTLQTLALLQSEKEKKATKPSLVIMPTSLLYNWEVEAKKFTPFLQITTYTGSQREQKLPFLHKFDVVFTSYGVVRMDIEALAKISFNYVILDESQAIKNPQSNISQAVSLLKAEKRLLLTGTPVENSLLDLWSQMNFANPHLLGDQSFFKKNFLRPIEKENDAKRLEKLQKIIRPFILRRTKEQVATELPPKMEHIAFCEMSAEQAKIYEETKSRHRNQILEQIEKFGVAKSQFIILKALTELRQIANHPQLVNTDFQGISGKMEDVCYKLQTLLAEGKKVLIFSQFVKHLAIFRRYLEENNIRYAYLDGATLNRQEQVNDFQQNPKTAVFLISLKAGGVGLNLTAAEYVFLLDPWWNPAVEAQAIDRAYRIGQTKNVIAYKFITHGSIEEKILLLQERKKTLSQNLINTEESIYKHFSAEDIDFLLG</sequence>
<keyword evidence="1" id="KW-0378">Hydrolase</keyword>
<evidence type="ECO:0000256" key="1">
    <source>
        <dbReference type="ARBA" id="ARBA00022801"/>
    </source>
</evidence>
<dbReference type="GO" id="GO:0005524">
    <property type="term" value="F:ATP binding"/>
    <property type="evidence" value="ECO:0007669"/>
    <property type="project" value="InterPro"/>
</dbReference>
<dbReference type="Pfam" id="PF00271">
    <property type="entry name" value="Helicase_C"/>
    <property type="match status" value="1"/>
</dbReference>
<proteinExistence type="predicted"/>
<dbReference type="PROSITE" id="PS51194">
    <property type="entry name" value="HELICASE_CTER"/>
    <property type="match status" value="1"/>
</dbReference>
<feature type="domain" description="Helicase C-terminal" evidence="3">
    <location>
        <begin position="811"/>
        <end position="966"/>
    </location>
</feature>
<dbReference type="InterPro" id="IPR014001">
    <property type="entry name" value="Helicase_ATP-bd"/>
</dbReference>
<accession>A0A2N3IHH1</accession>
<dbReference type="RefSeq" id="WP_101358465.1">
    <property type="nucleotide sequence ID" value="NZ_NKXO01000016.1"/>
</dbReference>
<dbReference type="EMBL" id="NKXO01000016">
    <property type="protein sequence ID" value="PKQ69741.1"/>
    <property type="molecule type" value="Genomic_DNA"/>
</dbReference>
<name>A0A2N3IHH1_9BACT</name>
<dbReference type="CDD" id="cd18793">
    <property type="entry name" value="SF2_C_SNF"/>
    <property type="match status" value="1"/>
</dbReference>
<dbReference type="PANTHER" id="PTHR10799">
    <property type="entry name" value="SNF2/RAD54 HELICASE FAMILY"/>
    <property type="match status" value="1"/>
</dbReference>
<dbReference type="InterPro" id="IPR000330">
    <property type="entry name" value="SNF2_N"/>
</dbReference>
<dbReference type="AlphaFoldDB" id="A0A2N3IHH1"/>
<dbReference type="InterPro" id="IPR027417">
    <property type="entry name" value="P-loop_NTPase"/>
</dbReference>
<dbReference type="SMART" id="SM00490">
    <property type="entry name" value="HELICc"/>
    <property type="match status" value="1"/>
</dbReference>
<evidence type="ECO:0000259" key="2">
    <source>
        <dbReference type="PROSITE" id="PS51192"/>
    </source>
</evidence>
<dbReference type="CDD" id="cd18012">
    <property type="entry name" value="DEXQc_arch_SWI2_SNF2"/>
    <property type="match status" value="1"/>
</dbReference>
<dbReference type="Pfam" id="PF00176">
    <property type="entry name" value="SNF2-rel_dom"/>
    <property type="match status" value="1"/>
</dbReference>
<organism evidence="4 5">
    <name type="scientific">Raineya orbicola</name>
    <dbReference type="NCBI Taxonomy" id="2016530"/>
    <lineage>
        <taxon>Bacteria</taxon>
        <taxon>Pseudomonadati</taxon>
        <taxon>Bacteroidota</taxon>
        <taxon>Cytophagia</taxon>
        <taxon>Cytophagales</taxon>
        <taxon>Raineyaceae</taxon>
        <taxon>Raineya</taxon>
    </lineage>
</organism>
<keyword evidence="5" id="KW-1185">Reference proteome</keyword>
<feature type="domain" description="Helicase ATP-binding" evidence="2">
    <location>
        <begin position="530"/>
        <end position="689"/>
    </location>
</feature>
<evidence type="ECO:0000259" key="3">
    <source>
        <dbReference type="PROSITE" id="PS51194"/>
    </source>
</evidence>